<dbReference type="InterPro" id="IPR002073">
    <property type="entry name" value="PDEase_catalytic_dom"/>
</dbReference>
<dbReference type="GO" id="GO:0004114">
    <property type="term" value="F:3',5'-cyclic-nucleotide phosphodiesterase activity"/>
    <property type="evidence" value="ECO:0007669"/>
    <property type="project" value="InterPro"/>
</dbReference>
<feature type="compositionally biased region" description="Polar residues" evidence="1">
    <location>
        <begin position="424"/>
        <end position="435"/>
    </location>
</feature>
<evidence type="ECO:0000256" key="1">
    <source>
        <dbReference type="SAM" id="MobiDB-lite"/>
    </source>
</evidence>
<dbReference type="Gene3D" id="1.10.1300.10">
    <property type="entry name" value="3'5'-cyclic nucleotide phosphodiesterase, catalytic domain"/>
    <property type="match status" value="2"/>
</dbReference>
<dbReference type="CDD" id="cd07302">
    <property type="entry name" value="CHD"/>
    <property type="match status" value="1"/>
</dbReference>
<dbReference type="Gramene" id="EFJ04858">
    <property type="protein sequence ID" value="EFJ04858"/>
    <property type="gene ID" value="SELMODRAFT_432027"/>
</dbReference>
<accession>D8TER4</accession>
<evidence type="ECO:0000313" key="4">
    <source>
        <dbReference type="Proteomes" id="UP000001514"/>
    </source>
</evidence>
<dbReference type="InterPro" id="IPR029787">
    <property type="entry name" value="Nucleotide_cyclase"/>
</dbReference>
<feature type="domain" description="Guanylate cyclase" evidence="2">
    <location>
        <begin position="900"/>
        <end position="1047"/>
    </location>
</feature>
<dbReference type="Gene3D" id="3.30.70.1230">
    <property type="entry name" value="Nucleotide cyclase"/>
    <property type="match status" value="1"/>
</dbReference>
<dbReference type="SUPFAM" id="SSF109604">
    <property type="entry name" value="HD-domain/PDEase-like"/>
    <property type="match status" value="1"/>
</dbReference>
<proteinExistence type="predicted"/>
<evidence type="ECO:0000313" key="3">
    <source>
        <dbReference type="EMBL" id="EFJ04858.1"/>
    </source>
</evidence>
<name>D8TER4_SELML</name>
<dbReference type="AlphaFoldDB" id="D8TER4"/>
<dbReference type="eggNOG" id="KOG3689">
    <property type="taxonomic scope" value="Eukaryota"/>
</dbReference>
<dbReference type="Proteomes" id="UP000001514">
    <property type="component" value="Unassembled WGS sequence"/>
</dbReference>
<protein>
    <recommendedName>
        <fullName evidence="2">Guanylate cyclase domain-containing protein</fullName>
    </recommendedName>
</protein>
<organism evidence="4">
    <name type="scientific">Selaginella moellendorffii</name>
    <name type="common">Spikemoss</name>
    <dbReference type="NCBI Taxonomy" id="88036"/>
    <lineage>
        <taxon>Eukaryota</taxon>
        <taxon>Viridiplantae</taxon>
        <taxon>Streptophyta</taxon>
        <taxon>Embryophyta</taxon>
        <taxon>Tracheophyta</taxon>
        <taxon>Lycopodiopsida</taxon>
        <taxon>Selaginellales</taxon>
        <taxon>Selaginellaceae</taxon>
        <taxon>Selaginella</taxon>
    </lineage>
</organism>
<dbReference type="SUPFAM" id="SSF55073">
    <property type="entry name" value="Nucleotide cyclase"/>
    <property type="match status" value="1"/>
</dbReference>
<feature type="compositionally biased region" description="Polar residues" evidence="1">
    <location>
        <begin position="317"/>
        <end position="342"/>
    </location>
</feature>
<gene>
    <name evidence="3" type="ORF">SELMODRAFT_432027</name>
</gene>
<feature type="compositionally biased region" description="Basic and acidic residues" evidence="1">
    <location>
        <begin position="343"/>
        <end position="352"/>
    </location>
</feature>
<dbReference type="InParanoid" id="D8TER4"/>
<dbReference type="KEGG" id="smo:SELMODRAFT_432027"/>
<dbReference type="InterPro" id="IPR036971">
    <property type="entry name" value="PDEase_catalytic_dom_sf"/>
</dbReference>
<dbReference type="HOGENOM" id="CLU_273682_0_0_1"/>
<dbReference type="STRING" id="88036.D8TER4"/>
<sequence length="1175" mass="131337">MEHKRPSIIRISKPRHSLLIQEEVLAAKVDVVGRNELEGLWQELDSWSFDIFKVATEDLPKMAERIFVNLGLLTTLPLDVQKLKAFIESCRTKVSLVDYQGYESMNILGIFPDSEQRHIRKLIVSCILATDMAYHGAVVQSFSLRSKEVRSFHASSRYEYQPPPPPKKVPCKVTGIFEMEEQQEEPALVFPQVTKEHRSSDDVLLLMKVIMKCSDISNTIRPYPLSKKWAALLLLEWFRQGDVERRSMTLGCIDAFSIPMYEAVARVLPKLKNNVLPNLASNRESWMSFSTAGPIEQEVQVILGSFFPIEGDDEQQRQSTSKSGARSSQTGQSTMPESAQSSEGHKVSEIKKASVTTHTSPGNERPLSLLFGAPLGRDVNTLASELAWNTTLRDSSLRVNLVPSTRRSHSSGSIGSLQLGPGQTVPSERGSSLAGTINDEMDYRHETSLSLDRIDVDKGPVGFFTRLRARGVAIRVSQVLDSRVWAHFVAIPATLIALFLNDFSRAFLPKSLDTFVNVVCDFSSYLDIVCTNMPLLVRLDLVGSLTLLPYMFDLIRQNLIVARVWKAAESLSRLAKKLQNRSAKVPSAFLIARLAKAVFYHCIRPLESKATDDKETTEDSSNQFMSSKPSYLWLRLSDLQSQRLVLGILILAIALPYFYQLPDDLAPTLALAALDSSPLYTLRFNTSLINLNQFNNQHDYAIIYLGCRDGCAQGYCSGYEFSEGDPFIQVVPPIEAGRDAKSDVTSKYRDEELIKVKSDSRRCEAFYSIRKRSRKNHVLNLETLGGADGADVAYFVHLVCFIVPFKLGYQQFIGSGAFQPIERMVNFIKELADNPGAFVGKSISRKSRGKSGKVMETRMLEGALVKIASLSKVALGDAGMDILSVNLKGAEFNRKKIRACFGFCDIRNFTDATECLQEDVMMFVNKIADVVHSKAIMHNGFPNKNVGDAFLVVWKKTMSDGAQKSKGSSFADRALISFLDVIQALESSEVLHEYAMHPAIQQRMPGYTIKMGFGLHVGWAIEGAIGSSHKVDPSYLSPHVNMASRLEAATKQYGVMILISETVIANLTKSSLRDCCRKLDRVTVKGSADPLTLYTYDLPMFQNDLKALYADYKNMFEAAVDSYIVGNWHTALEKLRECVNLWHSDRPARLLTSFMGSHKNMVPANWKGYRELSEK</sequence>
<dbReference type="InterPro" id="IPR001054">
    <property type="entry name" value="A/G_cyclase"/>
</dbReference>
<reference evidence="3 4" key="1">
    <citation type="journal article" date="2011" name="Science">
        <title>The Selaginella genome identifies genetic changes associated with the evolution of vascular plants.</title>
        <authorList>
            <person name="Banks J.A."/>
            <person name="Nishiyama T."/>
            <person name="Hasebe M."/>
            <person name="Bowman J.L."/>
            <person name="Gribskov M."/>
            <person name="dePamphilis C."/>
            <person name="Albert V.A."/>
            <person name="Aono N."/>
            <person name="Aoyama T."/>
            <person name="Ambrose B.A."/>
            <person name="Ashton N.W."/>
            <person name="Axtell M.J."/>
            <person name="Barker E."/>
            <person name="Barker M.S."/>
            <person name="Bennetzen J.L."/>
            <person name="Bonawitz N.D."/>
            <person name="Chapple C."/>
            <person name="Cheng C."/>
            <person name="Correa L.G."/>
            <person name="Dacre M."/>
            <person name="DeBarry J."/>
            <person name="Dreyer I."/>
            <person name="Elias M."/>
            <person name="Engstrom E.M."/>
            <person name="Estelle M."/>
            <person name="Feng L."/>
            <person name="Finet C."/>
            <person name="Floyd S.K."/>
            <person name="Frommer W.B."/>
            <person name="Fujita T."/>
            <person name="Gramzow L."/>
            <person name="Gutensohn M."/>
            <person name="Harholt J."/>
            <person name="Hattori M."/>
            <person name="Heyl A."/>
            <person name="Hirai T."/>
            <person name="Hiwatashi Y."/>
            <person name="Ishikawa M."/>
            <person name="Iwata M."/>
            <person name="Karol K.G."/>
            <person name="Koehler B."/>
            <person name="Kolukisaoglu U."/>
            <person name="Kubo M."/>
            <person name="Kurata T."/>
            <person name="Lalonde S."/>
            <person name="Li K."/>
            <person name="Li Y."/>
            <person name="Litt A."/>
            <person name="Lyons E."/>
            <person name="Manning G."/>
            <person name="Maruyama T."/>
            <person name="Michael T.P."/>
            <person name="Mikami K."/>
            <person name="Miyazaki S."/>
            <person name="Morinaga S."/>
            <person name="Murata T."/>
            <person name="Mueller-Roeber B."/>
            <person name="Nelson D.R."/>
            <person name="Obara M."/>
            <person name="Oguri Y."/>
            <person name="Olmstead R.G."/>
            <person name="Onodera N."/>
            <person name="Petersen B.L."/>
            <person name="Pils B."/>
            <person name="Prigge M."/>
            <person name="Rensing S.A."/>
            <person name="Riano-Pachon D.M."/>
            <person name="Roberts A.W."/>
            <person name="Sato Y."/>
            <person name="Scheller H.V."/>
            <person name="Schulz B."/>
            <person name="Schulz C."/>
            <person name="Shakirov E.V."/>
            <person name="Shibagaki N."/>
            <person name="Shinohara N."/>
            <person name="Shippen D.E."/>
            <person name="Soerensen I."/>
            <person name="Sotooka R."/>
            <person name="Sugimoto N."/>
            <person name="Sugita M."/>
            <person name="Sumikawa N."/>
            <person name="Tanurdzic M."/>
            <person name="Theissen G."/>
            <person name="Ulvskov P."/>
            <person name="Wakazuki S."/>
            <person name="Weng J.K."/>
            <person name="Willats W.W."/>
            <person name="Wipf D."/>
            <person name="Wolf P.G."/>
            <person name="Yang L."/>
            <person name="Zimmer A.D."/>
            <person name="Zhu Q."/>
            <person name="Mitros T."/>
            <person name="Hellsten U."/>
            <person name="Loque D."/>
            <person name="Otillar R."/>
            <person name="Salamov A."/>
            <person name="Schmutz J."/>
            <person name="Shapiro H."/>
            <person name="Lindquist E."/>
            <person name="Lucas S."/>
            <person name="Rokhsar D."/>
            <person name="Grigoriev I.V."/>
        </authorList>
    </citation>
    <scope>NUCLEOTIDE SEQUENCE [LARGE SCALE GENOMIC DNA]</scope>
</reference>
<dbReference type="PANTHER" id="PTHR43336">
    <property type="entry name" value="OXYGEN SENSOR HISTIDINE KINASE RESPONSE REGULATOR DEVS/DOSS"/>
    <property type="match status" value="1"/>
</dbReference>
<evidence type="ECO:0000259" key="2">
    <source>
        <dbReference type="PROSITE" id="PS50125"/>
    </source>
</evidence>
<dbReference type="PANTHER" id="PTHR43336:SF3">
    <property type="entry name" value="GUANYLATE CYCLASE DOMAIN-CONTAINING PROTEIN"/>
    <property type="match status" value="1"/>
</dbReference>
<feature type="region of interest" description="Disordered" evidence="1">
    <location>
        <begin position="404"/>
        <end position="437"/>
    </location>
</feature>
<dbReference type="GO" id="GO:0009190">
    <property type="term" value="P:cyclic nucleotide biosynthetic process"/>
    <property type="evidence" value="ECO:0007669"/>
    <property type="project" value="InterPro"/>
</dbReference>
<dbReference type="PROSITE" id="PS50125">
    <property type="entry name" value="GUANYLATE_CYCLASE_2"/>
    <property type="match status" value="1"/>
</dbReference>
<dbReference type="EMBL" id="GL377746">
    <property type="protein sequence ID" value="EFJ04858.1"/>
    <property type="molecule type" value="Genomic_DNA"/>
</dbReference>
<dbReference type="SMART" id="SM00044">
    <property type="entry name" value="CYCc"/>
    <property type="match status" value="1"/>
</dbReference>
<feature type="region of interest" description="Disordered" evidence="1">
    <location>
        <begin position="313"/>
        <end position="365"/>
    </location>
</feature>
<keyword evidence="4" id="KW-1185">Reference proteome</keyword>
<feature type="compositionally biased region" description="Polar residues" evidence="1">
    <location>
        <begin position="404"/>
        <end position="416"/>
    </location>
</feature>
<dbReference type="GO" id="GO:0035556">
    <property type="term" value="P:intracellular signal transduction"/>
    <property type="evidence" value="ECO:0007669"/>
    <property type="project" value="InterPro"/>
</dbReference>
<dbReference type="Pfam" id="PF00211">
    <property type="entry name" value="Guanylate_cyc"/>
    <property type="match status" value="1"/>
</dbReference>
<dbReference type="OMA" id="ANTPLIC"/>
<dbReference type="Pfam" id="PF00233">
    <property type="entry name" value="PDEase_I"/>
    <property type="match status" value="1"/>
</dbReference>